<evidence type="ECO:0000313" key="3">
    <source>
        <dbReference type="Proteomes" id="UP000297703"/>
    </source>
</evidence>
<comment type="caution">
    <text evidence="2">The sequence shown here is derived from an EMBL/GenBank/DDBJ whole genome shotgun (WGS) entry which is preliminary data.</text>
</comment>
<feature type="compositionally biased region" description="Pro residues" evidence="1">
    <location>
        <begin position="120"/>
        <end position="131"/>
    </location>
</feature>
<reference evidence="2 3" key="1">
    <citation type="submission" date="2019-04" db="EMBL/GenBank/DDBJ databases">
        <title>Draft genome of the big-headed turtle Platysternon megacephalum.</title>
        <authorList>
            <person name="Gong S."/>
        </authorList>
    </citation>
    <scope>NUCLEOTIDE SEQUENCE [LARGE SCALE GENOMIC DNA]</scope>
    <source>
        <strain evidence="2">DO16091913</strain>
        <tissue evidence="2">Muscle</tissue>
    </source>
</reference>
<accession>A0A4D9EW99</accession>
<protein>
    <submittedName>
        <fullName evidence="2">Y+L amino acid transporter 2-like</fullName>
    </submittedName>
</protein>
<feature type="compositionally biased region" description="Low complexity" evidence="1">
    <location>
        <begin position="37"/>
        <end position="54"/>
    </location>
</feature>
<feature type="compositionally biased region" description="Low complexity" evidence="1">
    <location>
        <begin position="81"/>
        <end position="119"/>
    </location>
</feature>
<evidence type="ECO:0000256" key="1">
    <source>
        <dbReference type="SAM" id="MobiDB-lite"/>
    </source>
</evidence>
<dbReference type="Proteomes" id="UP000297703">
    <property type="component" value="Unassembled WGS sequence"/>
</dbReference>
<gene>
    <name evidence="2" type="ORF">DR999_PMT05403</name>
</gene>
<sequence length="131" mass="13434">MPRDLVDWAPSKPRPRPFRGWLQPAEGEEDGTRQPRGRAPLLGEAGGAAAAQPGEEGDEPPHRAAAAAPPGETQRRPRQPPHAAASSPRSGSGSDSSPASGFLLRLPPSRSPGPARAAPLPSPPGPDQGDG</sequence>
<dbReference type="AlphaFoldDB" id="A0A4D9EW99"/>
<keyword evidence="3" id="KW-1185">Reference proteome</keyword>
<organism evidence="2 3">
    <name type="scientific">Platysternon megacephalum</name>
    <name type="common">big-headed turtle</name>
    <dbReference type="NCBI Taxonomy" id="55544"/>
    <lineage>
        <taxon>Eukaryota</taxon>
        <taxon>Metazoa</taxon>
        <taxon>Chordata</taxon>
        <taxon>Craniata</taxon>
        <taxon>Vertebrata</taxon>
        <taxon>Euteleostomi</taxon>
        <taxon>Archelosauria</taxon>
        <taxon>Testudinata</taxon>
        <taxon>Testudines</taxon>
        <taxon>Cryptodira</taxon>
        <taxon>Durocryptodira</taxon>
        <taxon>Testudinoidea</taxon>
        <taxon>Platysternidae</taxon>
        <taxon>Platysternon</taxon>
    </lineage>
</organism>
<reference evidence="2 3" key="2">
    <citation type="submission" date="2019-04" db="EMBL/GenBank/DDBJ databases">
        <title>The genome sequence of big-headed turtle.</title>
        <authorList>
            <person name="Gong S."/>
        </authorList>
    </citation>
    <scope>NUCLEOTIDE SEQUENCE [LARGE SCALE GENOMIC DNA]</scope>
    <source>
        <strain evidence="2">DO16091913</strain>
        <tissue evidence="2">Muscle</tissue>
    </source>
</reference>
<dbReference type="EMBL" id="QXTE01000033">
    <property type="protein sequence ID" value="TFK11348.1"/>
    <property type="molecule type" value="Genomic_DNA"/>
</dbReference>
<feature type="region of interest" description="Disordered" evidence="1">
    <location>
        <begin position="1"/>
        <end position="131"/>
    </location>
</feature>
<name>A0A4D9EW99_9SAUR</name>
<proteinExistence type="predicted"/>
<evidence type="ECO:0000313" key="2">
    <source>
        <dbReference type="EMBL" id="TFK11348.1"/>
    </source>
</evidence>